<accession>A0A841PW55</accession>
<comment type="caution">
    <text evidence="1">The sequence shown here is derived from an EMBL/GenBank/DDBJ whole genome shotgun (WGS) entry which is preliminary data.</text>
</comment>
<dbReference type="EMBL" id="JACHEF010000027">
    <property type="protein sequence ID" value="MBB6414422.1"/>
    <property type="molecule type" value="Genomic_DNA"/>
</dbReference>
<sequence>MAASLPNRIDLFHDQSGGPLRPRVVYCFEALQVSFMKAIVVGQEIDQQLNQPAVRPSCIEMVGGPRTLSAAEKQVSSGEQPYVSLNALPRQIQNLRQLANGQVGMRAKAQDSKAIKMRCRL</sequence>
<evidence type="ECO:0000313" key="2">
    <source>
        <dbReference type="Proteomes" id="UP000556329"/>
    </source>
</evidence>
<dbReference type="Proteomes" id="UP000556329">
    <property type="component" value="Unassembled WGS sequence"/>
</dbReference>
<name>A0A841PW55_9HYPH</name>
<protein>
    <submittedName>
        <fullName evidence="1">Uncharacterized protein</fullName>
    </submittedName>
</protein>
<proteinExistence type="predicted"/>
<gene>
    <name evidence="1" type="ORF">HNQ71_007132</name>
</gene>
<organism evidence="1 2">
    <name type="scientific">Mesorhizobium sangaii</name>
    <dbReference type="NCBI Taxonomy" id="505389"/>
    <lineage>
        <taxon>Bacteria</taxon>
        <taxon>Pseudomonadati</taxon>
        <taxon>Pseudomonadota</taxon>
        <taxon>Alphaproteobacteria</taxon>
        <taxon>Hyphomicrobiales</taxon>
        <taxon>Phyllobacteriaceae</taxon>
        <taxon>Mesorhizobium</taxon>
    </lineage>
</organism>
<dbReference type="AlphaFoldDB" id="A0A841PW55"/>
<reference evidence="1 2" key="1">
    <citation type="submission" date="2020-08" db="EMBL/GenBank/DDBJ databases">
        <title>Genomic Encyclopedia of Type Strains, Phase IV (KMG-IV): sequencing the most valuable type-strain genomes for metagenomic binning, comparative biology and taxonomic classification.</title>
        <authorList>
            <person name="Goeker M."/>
        </authorList>
    </citation>
    <scope>NUCLEOTIDE SEQUENCE [LARGE SCALE GENOMIC DNA]</scope>
    <source>
        <strain evidence="1 2">DSM 100039</strain>
    </source>
</reference>
<evidence type="ECO:0000313" key="1">
    <source>
        <dbReference type="EMBL" id="MBB6414422.1"/>
    </source>
</evidence>
<keyword evidence="2" id="KW-1185">Reference proteome</keyword>